<organism evidence="1 2">
    <name type="scientific">Clonostachys rosea f. rosea IK726</name>
    <dbReference type="NCBI Taxonomy" id="1349383"/>
    <lineage>
        <taxon>Eukaryota</taxon>
        <taxon>Fungi</taxon>
        <taxon>Dikarya</taxon>
        <taxon>Ascomycota</taxon>
        <taxon>Pezizomycotina</taxon>
        <taxon>Sordariomycetes</taxon>
        <taxon>Hypocreomycetidae</taxon>
        <taxon>Hypocreales</taxon>
        <taxon>Bionectriaceae</taxon>
        <taxon>Clonostachys</taxon>
    </lineage>
</organism>
<reference evidence="1" key="1">
    <citation type="submission" date="2020-04" db="EMBL/GenBank/DDBJ databases">
        <authorList>
            <person name="Broberg M."/>
        </authorList>
    </citation>
    <scope>NUCLEOTIDE SEQUENCE</scope>
</reference>
<protein>
    <submittedName>
        <fullName evidence="1">Uncharacterized protein</fullName>
    </submittedName>
</protein>
<comment type="caution">
    <text evidence="1">The sequence shown here is derived from an EMBL/GenBank/DDBJ whole genome shotgun (WGS) entry which is preliminary data.</text>
</comment>
<evidence type="ECO:0000313" key="2">
    <source>
        <dbReference type="Proteomes" id="UP000836387"/>
    </source>
</evidence>
<dbReference type="EMBL" id="CADEHS020000004">
    <property type="protein sequence ID" value="CAG9940040.1"/>
    <property type="molecule type" value="Genomic_DNA"/>
</dbReference>
<feature type="non-terminal residue" evidence="1">
    <location>
        <position position="90"/>
    </location>
</feature>
<keyword evidence="2" id="KW-1185">Reference proteome</keyword>
<accession>A0ACA9TGN9</accession>
<proteinExistence type="predicted"/>
<gene>
    <name evidence="1" type="ORF">CRV2_00010368</name>
</gene>
<sequence>MQSRLANKYTVAQKNNYPTGVPAAVLVATKSLENPLSATVTFAAYYWARSAYVCQETFFAWYNNAMRLQAHVPCHRASWYEFGSNSVTAW</sequence>
<name>A0ACA9TGN9_BIOOC</name>
<dbReference type="Proteomes" id="UP000836387">
    <property type="component" value="Unassembled WGS sequence"/>
</dbReference>
<reference evidence="1" key="2">
    <citation type="submission" date="2021-10" db="EMBL/GenBank/DDBJ databases">
        <authorList>
            <person name="Piombo E."/>
        </authorList>
    </citation>
    <scope>NUCLEOTIDE SEQUENCE</scope>
</reference>
<evidence type="ECO:0000313" key="1">
    <source>
        <dbReference type="EMBL" id="CAG9940040.1"/>
    </source>
</evidence>